<evidence type="ECO:0000256" key="3">
    <source>
        <dbReference type="ARBA" id="ARBA00012856"/>
    </source>
</evidence>
<evidence type="ECO:0000256" key="4">
    <source>
        <dbReference type="ARBA" id="ARBA00022563"/>
    </source>
</evidence>
<dbReference type="EMBL" id="PYAV01000008">
    <property type="protein sequence ID" value="PSL44440.1"/>
    <property type="molecule type" value="Genomic_DNA"/>
</dbReference>
<protein>
    <recommendedName>
        <fullName evidence="3 8">Dihydrofolate reductase</fullName>
        <ecNumber evidence="3 8">1.5.1.3</ecNumber>
    </recommendedName>
</protein>
<dbReference type="GO" id="GO:0070401">
    <property type="term" value="F:NADP+ binding"/>
    <property type="evidence" value="ECO:0007669"/>
    <property type="project" value="UniProtKB-ARBA"/>
</dbReference>
<dbReference type="InterPro" id="IPR017925">
    <property type="entry name" value="DHFR_CS"/>
</dbReference>
<evidence type="ECO:0000313" key="11">
    <source>
        <dbReference type="EMBL" id="PSL44440.1"/>
    </source>
</evidence>
<proteinExistence type="inferred from homology"/>
<dbReference type="SUPFAM" id="SSF53597">
    <property type="entry name" value="Dihydrofolate reductase-like"/>
    <property type="match status" value="1"/>
</dbReference>
<keyword evidence="4 8" id="KW-0554">One-carbon metabolism</keyword>
<keyword evidence="5 8" id="KW-0521">NADP</keyword>
<comment type="catalytic activity">
    <reaction evidence="8">
        <text>(6S)-5,6,7,8-tetrahydrofolate + NADP(+) = 7,8-dihydrofolate + NADPH + H(+)</text>
        <dbReference type="Rhea" id="RHEA:15009"/>
        <dbReference type="ChEBI" id="CHEBI:15378"/>
        <dbReference type="ChEBI" id="CHEBI:57451"/>
        <dbReference type="ChEBI" id="CHEBI:57453"/>
        <dbReference type="ChEBI" id="CHEBI:57783"/>
        <dbReference type="ChEBI" id="CHEBI:58349"/>
        <dbReference type="EC" id="1.5.1.3"/>
    </reaction>
</comment>
<dbReference type="PROSITE" id="PS00075">
    <property type="entry name" value="DHFR_1"/>
    <property type="match status" value="1"/>
</dbReference>
<dbReference type="GO" id="GO:0046654">
    <property type="term" value="P:tetrahydrofolate biosynthetic process"/>
    <property type="evidence" value="ECO:0007669"/>
    <property type="project" value="UniProtKB-UniPathway"/>
</dbReference>
<dbReference type="UniPathway" id="UPA00077">
    <property type="reaction ID" value="UER00158"/>
</dbReference>
<accession>A0A2P8HE00</accession>
<evidence type="ECO:0000256" key="9">
    <source>
        <dbReference type="RuleBase" id="RU004474"/>
    </source>
</evidence>
<organism evidence="11 12">
    <name type="scientific">Salsuginibacillus halophilus</name>
    <dbReference type="NCBI Taxonomy" id="517424"/>
    <lineage>
        <taxon>Bacteria</taxon>
        <taxon>Bacillati</taxon>
        <taxon>Bacillota</taxon>
        <taxon>Bacilli</taxon>
        <taxon>Bacillales</taxon>
        <taxon>Bacillaceae</taxon>
        <taxon>Salsuginibacillus</taxon>
    </lineage>
</organism>
<dbReference type="OrthoDB" id="9804315at2"/>
<comment type="function">
    <text evidence="7 8">Key enzyme in folate metabolism. Catalyzes an essential reaction for de novo glycine and purine synthesis, and for DNA precursor synthesis.</text>
</comment>
<evidence type="ECO:0000259" key="10">
    <source>
        <dbReference type="PROSITE" id="PS51330"/>
    </source>
</evidence>
<dbReference type="GO" id="GO:0046452">
    <property type="term" value="P:dihydrofolate metabolic process"/>
    <property type="evidence" value="ECO:0007669"/>
    <property type="project" value="TreeGrafter"/>
</dbReference>
<evidence type="ECO:0000256" key="1">
    <source>
        <dbReference type="ARBA" id="ARBA00004903"/>
    </source>
</evidence>
<name>A0A2P8HE00_9BACI</name>
<dbReference type="PIRSF" id="PIRSF000194">
    <property type="entry name" value="DHFR"/>
    <property type="match status" value="1"/>
</dbReference>
<dbReference type="InterPro" id="IPR024072">
    <property type="entry name" value="DHFR-like_dom_sf"/>
</dbReference>
<evidence type="ECO:0000256" key="5">
    <source>
        <dbReference type="ARBA" id="ARBA00022857"/>
    </source>
</evidence>
<dbReference type="Gene3D" id="3.40.430.10">
    <property type="entry name" value="Dihydrofolate Reductase, subunit A"/>
    <property type="match status" value="1"/>
</dbReference>
<dbReference type="RefSeq" id="WP_106588918.1">
    <property type="nucleotide sequence ID" value="NZ_PYAV01000008.1"/>
</dbReference>
<keyword evidence="6 8" id="KW-0560">Oxidoreductase</keyword>
<dbReference type="GO" id="GO:0005829">
    <property type="term" value="C:cytosol"/>
    <property type="evidence" value="ECO:0007669"/>
    <property type="project" value="TreeGrafter"/>
</dbReference>
<reference evidence="11 12" key="1">
    <citation type="submission" date="2018-03" db="EMBL/GenBank/DDBJ databases">
        <title>Genomic Encyclopedia of Type Strains, Phase III (KMG-III): the genomes of soil and plant-associated and newly described type strains.</title>
        <authorList>
            <person name="Whitman W."/>
        </authorList>
    </citation>
    <scope>NUCLEOTIDE SEQUENCE [LARGE SCALE GENOMIC DNA]</scope>
    <source>
        <strain evidence="11 12">CGMCC 1.07653</strain>
    </source>
</reference>
<dbReference type="GO" id="GO:0046655">
    <property type="term" value="P:folic acid metabolic process"/>
    <property type="evidence" value="ECO:0007669"/>
    <property type="project" value="TreeGrafter"/>
</dbReference>
<evidence type="ECO:0000256" key="8">
    <source>
        <dbReference type="PIRNR" id="PIRNR000194"/>
    </source>
</evidence>
<dbReference type="FunFam" id="3.40.430.10:FF:000001">
    <property type="entry name" value="Dihydrofolate reductase"/>
    <property type="match status" value="1"/>
</dbReference>
<dbReference type="PROSITE" id="PS51330">
    <property type="entry name" value="DHFR_2"/>
    <property type="match status" value="1"/>
</dbReference>
<evidence type="ECO:0000313" key="12">
    <source>
        <dbReference type="Proteomes" id="UP000242310"/>
    </source>
</evidence>
<comment type="pathway">
    <text evidence="1 8">Cofactor biosynthesis; tetrahydrofolate biosynthesis; 5,6,7,8-tetrahydrofolate from 7,8-dihydrofolate: step 1/1.</text>
</comment>
<comment type="caution">
    <text evidence="11">The sequence shown here is derived from an EMBL/GenBank/DDBJ whole genome shotgun (WGS) entry which is preliminary data.</text>
</comment>
<dbReference type="CDD" id="cd00209">
    <property type="entry name" value="DHFR"/>
    <property type="match status" value="1"/>
</dbReference>
<keyword evidence="12" id="KW-1185">Reference proteome</keyword>
<dbReference type="EC" id="1.5.1.3" evidence="3 8"/>
<evidence type="ECO:0000256" key="6">
    <source>
        <dbReference type="ARBA" id="ARBA00023002"/>
    </source>
</evidence>
<dbReference type="GO" id="GO:0006730">
    <property type="term" value="P:one-carbon metabolic process"/>
    <property type="evidence" value="ECO:0007669"/>
    <property type="project" value="UniProtKB-KW"/>
</dbReference>
<evidence type="ECO:0000256" key="2">
    <source>
        <dbReference type="ARBA" id="ARBA00009539"/>
    </source>
</evidence>
<dbReference type="PANTHER" id="PTHR48069">
    <property type="entry name" value="DIHYDROFOLATE REDUCTASE"/>
    <property type="match status" value="1"/>
</dbReference>
<dbReference type="AlphaFoldDB" id="A0A2P8HE00"/>
<gene>
    <name evidence="11" type="ORF">B0H94_10851</name>
</gene>
<dbReference type="InterPro" id="IPR012259">
    <property type="entry name" value="DHFR"/>
</dbReference>
<dbReference type="Pfam" id="PF00186">
    <property type="entry name" value="DHFR_1"/>
    <property type="match status" value="1"/>
</dbReference>
<dbReference type="GO" id="GO:0004146">
    <property type="term" value="F:dihydrofolate reductase activity"/>
    <property type="evidence" value="ECO:0007669"/>
    <property type="project" value="UniProtKB-EC"/>
</dbReference>
<dbReference type="PRINTS" id="PR00070">
    <property type="entry name" value="DHFR"/>
</dbReference>
<evidence type="ECO:0000256" key="7">
    <source>
        <dbReference type="ARBA" id="ARBA00025067"/>
    </source>
</evidence>
<dbReference type="PANTHER" id="PTHR48069:SF3">
    <property type="entry name" value="DIHYDROFOLATE REDUCTASE"/>
    <property type="match status" value="1"/>
</dbReference>
<dbReference type="InterPro" id="IPR001796">
    <property type="entry name" value="DHFR_dom"/>
</dbReference>
<sequence length="160" mass="18659">MIALIAAMDENRVIGYNGEMPWHLPNDLKFFKQMTEGYPVVMGRKTFESIGRPLPKRTNVILTRDPSFQAPEECQVFHDADEVVKSYHDVFIIGGAEIYNQFLSHADTLYITEIEASFIGDTYFPAWDESKWETVWEETGDVDEKNRYAHRFLCKRRKAE</sequence>
<dbReference type="Proteomes" id="UP000242310">
    <property type="component" value="Unassembled WGS sequence"/>
</dbReference>
<comment type="similarity">
    <text evidence="2 8 9">Belongs to the dihydrofolate reductase family.</text>
</comment>
<feature type="domain" description="DHFR" evidence="10">
    <location>
        <begin position="1"/>
        <end position="157"/>
    </location>
</feature>